<keyword evidence="2" id="KW-0472">Membrane</keyword>
<keyword evidence="2" id="KW-1133">Transmembrane helix</keyword>
<evidence type="ECO:0000256" key="1">
    <source>
        <dbReference type="SAM" id="MobiDB-lite"/>
    </source>
</evidence>
<accession>A0A8K0W537</accession>
<feature type="compositionally biased region" description="Polar residues" evidence="1">
    <location>
        <begin position="1"/>
        <end position="10"/>
    </location>
</feature>
<protein>
    <submittedName>
        <fullName evidence="3">Uncharacterized protein</fullName>
    </submittedName>
</protein>
<evidence type="ECO:0000313" key="3">
    <source>
        <dbReference type="EMBL" id="KAH7095499.1"/>
    </source>
</evidence>
<feature type="region of interest" description="Disordered" evidence="1">
    <location>
        <begin position="1"/>
        <end position="20"/>
    </location>
</feature>
<keyword evidence="4" id="KW-1185">Reference proteome</keyword>
<proteinExistence type="predicted"/>
<feature type="region of interest" description="Disordered" evidence="1">
    <location>
        <begin position="168"/>
        <end position="187"/>
    </location>
</feature>
<feature type="transmembrane region" description="Helical" evidence="2">
    <location>
        <begin position="100"/>
        <end position="118"/>
    </location>
</feature>
<feature type="transmembrane region" description="Helical" evidence="2">
    <location>
        <begin position="67"/>
        <end position="88"/>
    </location>
</feature>
<dbReference type="EMBL" id="JAGMVJ010000001">
    <property type="protein sequence ID" value="KAH7095499.1"/>
    <property type="molecule type" value="Genomic_DNA"/>
</dbReference>
<sequence>MSTSPTKSPASNPPIIPDPTNNGKIIRRAFLLEATLNLFTLPLLTHPRLILSHILLRPNTITPSTILFARFFAGIVVFGLTSSLLFGARNTRNGIESRRPTYLLLGLGEAAMLPVLGMEVAKRGGVDAALSVRAAVVSMAMLAPGLVWRVYVCVWRTEWLGRYREVDGRGSGSGSGTKYGAIGMNED</sequence>
<feature type="transmembrane region" description="Helical" evidence="2">
    <location>
        <begin position="34"/>
        <end position="55"/>
    </location>
</feature>
<comment type="caution">
    <text evidence="3">The sequence shown here is derived from an EMBL/GenBank/DDBJ whole genome shotgun (WGS) entry which is preliminary data.</text>
</comment>
<evidence type="ECO:0000313" key="4">
    <source>
        <dbReference type="Proteomes" id="UP000813461"/>
    </source>
</evidence>
<evidence type="ECO:0000256" key="2">
    <source>
        <dbReference type="SAM" id="Phobius"/>
    </source>
</evidence>
<gene>
    <name evidence="3" type="ORF">FB567DRAFT_623752</name>
</gene>
<dbReference type="OrthoDB" id="2563633at2759"/>
<keyword evidence="2" id="KW-0812">Transmembrane</keyword>
<feature type="transmembrane region" description="Helical" evidence="2">
    <location>
        <begin position="130"/>
        <end position="154"/>
    </location>
</feature>
<dbReference type="Proteomes" id="UP000813461">
    <property type="component" value="Unassembled WGS sequence"/>
</dbReference>
<organism evidence="3 4">
    <name type="scientific">Paraphoma chrysanthemicola</name>
    <dbReference type="NCBI Taxonomy" id="798071"/>
    <lineage>
        <taxon>Eukaryota</taxon>
        <taxon>Fungi</taxon>
        <taxon>Dikarya</taxon>
        <taxon>Ascomycota</taxon>
        <taxon>Pezizomycotina</taxon>
        <taxon>Dothideomycetes</taxon>
        <taxon>Pleosporomycetidae</taxon>
        <taxon>Pleosporales</taxon>
        <taxon>Pleosporineae</taxon>
        <taxon>Phaeosphaeriaceae</taxon>
        <taxon>Paraphoma</taxon>
    </lineage>
</organism>
<dbReference type="AlphaFoldDB" id="A0A8K0W537"/>
<name>A0A8K0W537_9PLEO</name>
<reference evidence="3" key="1">
    <citation type="journal article" date="2021" name="Nat. Commun.">
        <title>Genetic determinants of endophytism in the Arabidopsis root mycobiome.</title>
        <authorList>
            <person name="Mesny F."/>
            <person name="Miyauchi S."/>
            <person name="Thiergart T."/>
            <person name="Pickel B."/>
            <person name="Atanasova L."/>
            <person name="Karlsson M."/>
            <person name="Huettel B."/>
            <person name="Barry K.W."/>
            <person name="Haridas S."/>
            <person name="Chen C."/>
            <person name="Bauer D."/>
            <person name="Andreopoulos W."/>
            <person name="Pangilinan J."/>
            <person name="LaButti K."/>
            <person name="Riley R."/>
            <person name="Lipzen A."/>
            <person name="Clum A."/>
            <person name="Drula E."/>
            <person name="Henrissat B."/>
            <person name="Kohler A."/>
            <person name="Grigoriev I.V."/>
            <person name="Martin F.M."/>
            <person name="Hacquard S."/>
        </authorList>
    </citation>
    <scope>NUCLEOTIDE SEQUENCE</scope>
    <source>
        <strain evidence="3">MPI-SDFR-AT-0120</strain>
    </source>
</reference>